<dbReference type="InterPro" id="IPR003593">
    <property type="entry name" value="AAA+_ATPase"/>
</dbReference>
<organism evidence="7">
    <name type="scientific">Latilactobacillus sakei</name>
    <name type="common">Lactobacillus sakei</name>
    <dbReference type="NCBI Taxonomy" id="1599"/>
    <lineage>
        <taxon>Bacteria</taxon>
        <taxon>Bacillati</taxon>
        <taxon>Bacillota</taxon>
        <taxon>Bacilli</taxon>
        <taxon>Lactobacillales</taxon>
        <taxon>Lactobacillaceae</taxon>
        <taxon>Latilactobacillus</taxon>
    </lineage>
</organism>
<reference evidence="7" key="5">
    <citation type="journal article" date="2002" name="Appl. Environ. Microbiol.">
        <title>Identification, characterization, and expression of a second, bicistronic, operon involved in the production of lactocin S in Lactobacillus sakei L45.</title>
        <authorList>
            <person name="Skaugen M."/>
            <person name="Andersen E.L."/>
            <person name="Christie V.H."/>
            <person name="Nes I.F."/>
        </authorList>
    </citation>
    <scope>NUCLEOTIDE SEQUENCE</scope>
    <source>
        <strain evidence="7">L45</strain>
    </source>
</reference>
<name>Q48851_LATSK</name>
<proteinExistence type="predicted"/>
<dbReference type="PROSITE" id="PS50893">
    <property type="entry name" value="ABC_TRANSPORTER_2"/>
    <property type="match status" value="1"/>
</dbReference>
<dbReference type="Gene3D" id="3.40.50.300">
    <property type="entry name" value="P-loop containing nucleotide triphosphate hydrolases"/>
    <property type="match status" value="1"/>
</dbReference>
<dbReference type="GO" id="GO:0015421">
    <property type="term" value="F:ABC-type oligopeptide transporter activity"/>
    <property type="evidence" value="ECO:0007669"/>
    <property type="project" value="TreeGrafter"/>
</dbReference>
<keyword evidence="3" id="KW-0547">Nucleotide-binding</keyword>
<reference evidence="7" key="1">
    <citation type="journal article" date="1994" name="Appl. Environ. Microbiol.">
        <title>Transposition in Lactobacillus sake and its abolition of lactocin S production by insertion of IS1163, a new member of the IS3 family.</title>
        <authorList>
            <person name="Skaugen M."/>
        </authorList>
    </citation>
    <scope>NUCLEOTIDE SEQUENCE</scope>
    <source>
        <strain evidence="7">L45</strain>
    </source>
</reference>
<dbReference type="Pfam" id="PF00664">
    <property type="entry name" value="ABC_membrane"/>
    <property type="match status" value="1"/>
</dbReference>
<sequence>MHIQNLFGRKKLILIIFFLTILAVSVNAIYPYITKIVIDNVLIGKNVLLMRNIILGLGLIIIIQVLVDFFLSYLSSVWVQKNISDIRNLIFDRFLKIDPFSTNKNGQTLIISDAEVIAANVQSILLTSLNSGLSIIVFGVIAFTISPLLTLVILSALPIFVLANIKLSSISKDKFFETQHSKDELLSKLTDFLSGKIFIKIYHAELYAKSELVNLNKQLKNNSISLSTVMIMVKDVLAILTSVTPFIVLSIGMGLSLNHQISTGGLIAIYTYAGMIFSPVSNLVNLMPAYQQIIVALERINNYLVLEPEGAAITTKLHDNSNKKVTLVNNINLVKNDVPILKNMTLNMDNEHIYMLTGPNGSGKSMLGKILTGLIFPSSGNIYNKNINTCLYVPADNYLFDGSLKFNLTIGLDSYSNCELNTLVTKLNLVGNKLSFNSRLDNSKHTLSTGQIQKIKFIRAILEHPDFLVLDEILENMDLNSRNIAIEIIKENSDETIFLVISHNLFTNLLTNKTKLIEIQNSESGSVIRKEGRII</sequence>
<dbReference type="SUPFAM" id="SSF52540">
    <property type="entry name" value="P-loop containing nucleoside triphosphate hydrolases"/>
    <property type="match status" value="1"/>
</dbReference>
<dbReference type="SUPFAM" id="SSF90123">
    <property type="entry name" value="ABC transporter transmembrane region"/>
    <property type="match status" value="1"/>
</dbReference>
<dbReference type="AlphaFoldDB" id="Q48851"/>
<dbReference type="InterPro" id="IPR036640">
    <property type="entry name" value="ABC1_TM_sf"/>
</dbReference>
<reference evidence="7" key="3">
    <citation type="journal article" date="1997" name="Mol. Gen. Genet.">
        <title>Organization and expression of a gene cluster involved in the biosynthesis of the lantibiotic lactocin S.</title>
        <authorList>
            <person name="Skaugen M."/>
        </authorList>
    </citation>
    <scope>NUCLEOTIDE SEQUENCE</scope>
    <source>
        <strain evidence="7">L45</strain>
    </source>
</reference>
<reference evidence="7" key="2">
    <citation type="journal article" date="1994" name="J. Biol. Chem.">
        <title>In vivo conversion of L-serine to D-alanine in a ribosomally synthesized polypeptide.</title>
        <authorList>
            <person name="Skaugen M."/>
            <person name="Nissen-Meyer J."/>
            <person name="Jung G."/>
            <person name="Stevanovic S."/>
            <person name="Sletten K."/>
            <person name="Inger C."/>
            <person name="Abildgaard C.I."/>
            <person name="Nes I.F."/>
        </authorList>
    </citation>
    <scope>NUCLEOTIDE SEQUENCE</scope>
    <source>
        <strain evidence="7">L45</strain>
    </source>
</reference>
<dbReference type="InterPro" id="IPR027417">
    <property type="entry name" value="P-loop_NTPase"/>
</dbReference>
<evidence type="ECO:0000256" key="5">
    <source>
        <dbReference type="ARBA" id="ARBA00022989"/>
    </source>
</evidence>
<evidence type="ECO:0000256" key="4">
    <source>
        <dbReference type="ARBA" id="ARBA00022840"/>
    </source>
</evidence>
<dbReference type="InterPro" id="IPR003439">
    <property type="entry name" value="ABC_transporter-like_ATP-bd"/>
</dbReference>
<keyword evidence="2" id="KW-0812">Transmembrane</keyword>
<evidence type="ECO:0000256" key="2">
    <source>
        <dbReference type="ARBA" id="ARBA00022692"/>
    </source>
</evidence>
<dbReference type="PROSITE" id="PS50929">
    <property type="entry name" value="ABC_TM1F"/>
    <property type="match status" value="1"/>
</dbReference>
<dbReference type="InterPro" id="IPR011527">
    <property type="entry name" value="ABC1_TM_dom"/>
</dbReference>
<protein>
    <submittedName>
        <fullName evidence="7">ABC transporter</fullName>
    </submittedName>
</protein>
<keyword evidence="5" id="KW-1133">Transmembrane helix</keyword>
<dbReference type="RefSeq" id="WP_089535188.1">
    <property type="nucleotide sequence ID" value="NZ_CP016466.1"/>
</dbReference>
<dbReference type="GO" id="GO:0016887">
    <property type="term" value="F:ATP hydrolysis activity"/>
    <property type="evidence" value="ECO:0007669"/>
    <property type="project" value="InterPro"/>
</dbReference>
<dbReference type="GO" id="GO:0005886">
    <property type="term" value="C:plasma membrane"/>
    <property type="evidence" value="ECO:0007669"/>
    <property type="project" value="UniProtKB-SubCell"/>
</dbReference>
<dbReference type="CDD" id="cd07346">
    <property type="entry name" value="ABC_6TM_exporters"/>
    <property type="match status" value="1"/>
</dbReference>
<reference evidence="7" key="4">
    <citation type="journal article" date="2000" name="Microbiology">
        <title>Transposition in Lactobacillus sakei: inactivation of a second lactocin S operon by the insertion of IS1520, a new member of the IS3 family of insertion sequences.</title>
        <authorList>
            <person name="Skaugen M."/>
        </authorList>
    </citation>
    <scope>NUCLEOTIDE SEQUENCE</scope>
    <source>
        <strain evidence="7">L45</strain>
    </source>
</reference>
<dbReference type="Pfam" id="PF00005">
    <property type="entry name" value="ABC_tran"/>
    <property type="match status" value="1"/>
</dbReference>
<dbReference type="SMART" id="SM00382">
    <property type="entry name" value="AAA"/>
    <property type="match status" value="1"/>
</dbReference>
<dbReference type="EMBL" id="Z54312">
    <property type="protein sequence ID" value="CAA91112.1"/>
    <property type="molecule type" value="Genomic_DNA"/>
</dbReference>
<dbReference type="GO" id="GO:0005524">
    <property type="term" value="F:ATP binding"/>
    <property type="evidence" value="ECO:0007669"/>
    <property type="project" value="UniProtKB-KW"/>
</dbReference>
<keyword evidence="6" id="KW-0472">Membrane</keyword>
<dbReference type="Gene3D" id="1.20.1560.10">
    <property type="entry name" value="ABC transporter type 1, transmembrane domain"/>
    <property type="match status" value="1"/>
</dbReference>
<dbReference type="InterPro" id="IPR039421">
    <property type="entry name" value="Type_1_exporter"/>
</dbReference>
<dbReference type="PANTHER" id="PTHR43394">
    <property type="entry name" value="ATP-DEPENDENT PERMEASE MDL1, MITOCHONDRIAL"/>
    <property type="match status" value="1"/>
</dbReference>
<evidence type="ECO:0000256" key="6">
    <source>
        <dbReference type="ARBA" id="ARBA00023136"/>
    </source>
</evidence>
<keyword evidence="4" id="KW-0067">ATP-binding</keyword>
<evidence type="ECO:0000313" key="7">
    <source>
        <dbReference type="EMBL" id="CAA91112.1"/>
    </source>
</evidence>
<accession>Q48851</accession>
<evidence type="ECO:0000256" key="3">
    <source>
        <dbReference type="ARBA" id="ARBA00022741"/>
    </source>
</evidence>
<comment type="subcellular location">
    <subcellularLocation>
        <location evidence="1">Cell membrane</location>
        <topology evidence="1">Multi-pass membrane protein</topology>
    </subcellularLocation>
</comment>
<dbReference type="PANTHER" id="PTHR43394:SF1">
    <property type="entry name" value="ATP-BINDING CASSETTE SUB-FAMILY B MEMBER 10, MITOCHONDRIAL"/>
    <property type="match status" value="1"/>
</dbReference>
<gene>
    <name evidence="7" type="primary">lasT</name>
</gene>
<evidence type="ECO:0000256" key="1">
    <source>
        <dbReference type="ARBA" id="ARBA00004651"/>
    </source>
</evidence>